<keyword evidence="5 11" id="KW-0418">Kinase</keyword>
<dbReference type="GO" id="GO:0005524">
    <property type="term" value="F:ATP binding"/>
    <property type="evidence" value="ECO:0007669"/>
    <property type="project" value="UniProtKB-UniRule"/>
</dbReference>
<keyword evidence="4 7" id="KW-0547">Nucleotide-binding</keyword>
<evidence type="ECO:0000256" key="4">
    <source>
        <dbReference type="ARBA" id="ARBA00022741"/>
    </source>
</evidence>
<feature type="binding site" evidence="7">
    <location>
        <position position="117"/>
    </location>
    <ligand>
        <name>ATP</name>
        <dbReference type="ChEBI" id="CHEBI:30616"/>
    </ligand>
</feature>
<feature type="compositionally biased region" description="Polar residues" evidence="8">
    <location>
        <begin position="490"/>
        <end position="499"/>
    </location>
</feature>
<sequence>MTSVNMDSVSQEVVTPAATNAVIDDEERREINNIKEMKEVTKEFQRSLSISNDDGLNSSQKENEQSENSNEQSNTADGKRHFLAPKDFELLKVIGMGAFGKVLQVRNRHSTTVYAMKIISKRLIKRKMSYVENILAERNILSKISNHPFIVTMHASFQTREKLFIIMDFCAGGELFLKLGKEGHFRERTAAFYLAEIILALEHLHSVNVLHRDLKPENILLGTDGHLRLTDFGLAKDFTGNGDSEDDWARTLCGTMEYMAPEMVARKWYGKGADYWSLGCIAYEMMSGQPPFESKKGSKDLFRKIMSERVRMPDCVSACACKLLKGLLNRDVNKRLGSSKGTFLEVGGVGALKQQTFFAGLDWGKLERREIAPPEDFSVDNDEDLRHFHDEFVNMTLPRSVKEMSKLDFLPRHCESENFRGFSFIGDSFPIIERNKSEEEHYWNNVDDDGQSLSECASSVFDDDMNEVPPPEPEPAKKKRPPRKKKRKQQTIPLETTNEGNEKSETASQTGTELSIEKPGVVDASLVNKPSSPDTSDAYKSVAITRKEIIQPLERNKFTTAAEPKPPQARLDATASPKLANNSTALKSLNPAAKSWQVVPKTPAPSLSPVAPPVRSSSTTPVYTPKPGTWASLAVKSKPNQTHKTVIVSQQAARAPATAMNRNIEHPASPKKPPTDWRSHVVSPREQKMSANMNTKLAPPPPLAPGQSAWPSLGDFPPPPGANAAPKQQTKPVGAWGKAV</sequence>
<gene>
    <name evidence="11" type="ORF">QTG54_013268</name>
</gene>
<feature type="compositionally biased region" description="Basic residues" evidence="8">
    <location>
        <begin position="477"/>
        <end position="489"/>
    </location>
</feature>
<feature type="domain" description="AGC-kinase C-terminal" evidence="10">
    <location>
        <begin position="359"/>
        <end position="434"/>
    </location>
</feature>
<evidence type="ECO:0000256" key="6">
    <source>
        <dbReference type="ARBA" id="ARBA00022840"/>
    </source>
</evidence>
<dbReference type="EC" id="2.7.11.-" evidence="11"/>
<keyword evidence="6 7" id="KW-0067">ATP-binding</keyword>
<keyword evidence="2" id="KW-0597">Phosphoprotein</keyword>
<dbReference type="CDD" id="cd05123">
    <property type="entry name" value="STKc_AGC"/>
    <property type="match status" value="1"/>
</dbReference>
<proteinExistence type="predicted"/>
<organism evidence="11 12">
    <name type="scientific">Skeletonema marinoi</name>
    <dbReference type="NCBI Taxonomy" id="267567"/>
    <lineage>
        <taxon>Eukaryota</taxon>
        <taxon>Sar</taxon>
        <taxon>Stramenopiles</taxon>
        <taxon>Ochrophyta</taxon>
        <taxon>Bacillariophyta</taxon>
        <taxon>Coscinodiscophyceae</taxon>
        <taxon>Thalassiosirophycidae</taxon>
        <taxon>Thalassiosirales</taxon>
        <taxon>Skeletonemataceae</taxon>
        <taxon>Skeletonema</taxon>
        <taxon>Skeletonema marinoi-dohrnii complex</taxon>
    </lineage>
</organism>
<dbReference type="InterPro" id="IPR011009">
    <property type="entry name" value="Kinase-like_dom_sf"/>
</dbReference>
<dbReference type="AlphaFoldDB" id="A0AAD8XZ43"/>
<dbReference type="InterPro" id="IPR008271">
    <property type="entry name" value="Ser/Thr_kinase_AS"/>
</dbReference>
<name>A0AAD8XZ43_9STRA</name>
<dbReference type="FunFam" id="1.10.510.10:FF:000048">
    <property type="entry name" value="Protein kinase C"/>
    <property type="match status" value="1"/>
</dbReference>
<dbReference type="InterPro" id="IPR045270">
    <property type="entry name" value="STKc_AGC"/>
</dbReference>
<keyword evidence="3 11" id="KW-0808">Transferase</keyword>
<keyword evidence="1" id="KW-0723">Serine/threonine-protein kinase</keyword>
<evidence type="ECO:0000313" key="12">
    <source>
        <dbReference type="Proteomes" id="UP001224775"/>
    </source>
</evidence>
<dbReference type="PROSITE" id="PS51285">
    <property type="entry name" value="AGC_KINASE_CTER"/>
    <property type="match status" value="1"/>
</dbReference>
<feature type="region of interest" description="Disordered" evidence="8">
    <location>
        <begin position="597"/>
        <end position="740"/>
    </location>
</feature>
<dbReference type="InterPro" id="IPR017441">
    <property type="entry name" value="Protein_kinase_ATP_BS"/>
</dbReference>
<dbReference type="SMART" id="SM00220">
    <property type="entry name" value="S_TKc"/>
    <property type="match status" value="1"/>
</dbReference>
<feature type="compositionally biased region" description="Low complexity" evidence="8">
    <location>
        <begin position="604"/>
        <end position="625"/>
    </location>
</feature>
<dbReference type="FunFam" id="3.30.200.20:FF:000042">
    <property type="entry name" value="Aurora kinase A"/>
    <property type="match status" value="1"/>
</dbReference>
<dbReference type="PROSITE" id="PS00108">
    <property type="entry name" value="PROTEIN_KINASE_ST"/>
    <property type="match status" value="1"/>
</dbReference>
<evidence type="ECO:0000256" key="5">
    <source>
        <dbReference type="ARBA" id="ARBA00022777"/>
    </source>
</evidence>
<dbReference type="Gene3D" id="3.30.200.20">
    <property type="entry name" value="Phosphorylase Kinase, domain 1"/>
    <property type="match status" value="1"/>
</dbReference>
<accession>A0AAD8XZ43</accession>
<feature type="domain" description="Protein kinase" evidence="9">
    <location>
        <begin position="88"/>
        <end position="358"/>
    </location>
</feature>
<evidence type="ECO:0000256" key="3">
    <source>
        <dbReference type="ARBA" id="ARBA00022679"/>
    </source>
</evidence>
<evidence type="ECO:0000259" key="10">
    <source>
        <dbReference type="PROSITE" id="PS51285"/>
    </source>
</evidence>
<dbReference type="PROSITE" id="PS00107">
    <property type="entry name" value="PROTEIN_KINASE_ATP"/>
    <property type="match status" value="1"/>
</dbReference>
<feature type="region of interest" description="Disordered" evidence="8">
    <location>
        <begin position="49"/>
        <end position="79"/>
    </location>
</feature>
<dbReference type="PANTHER" id="PTHR24351">
    <property type="entry name" value="RIBOSOMAL PROTEIN S6 KINASE"/>
    <property type="match status" value="1"/>
</dbReference>
<dbReference type="PROSITE" id="PS50011">
    <property type="entry name" value="PROTEIN_KINASE_DOM"/>
    <property type="match status" value="1"/>
</dbReference>
<feature type="compositionally biased region" description="Basic and acidic residues" evidence="8">
    <location>
        <begin position="673"/>
        <end position="688"/>
    </location>
</feature>
<dbReference type="InterPro" id="IPR000961">
    <property type="entry name" value="AGC-kinase_C"/>
</dbReference>
<evidence type="ECO:0000256" key="8">
    <source>
        <dbReference type="SAM" id="MobiDB-lite"/>
    </source>
</evidence>
<dbReference type="InterPro" id="IPR000719">
    <property type="entry name" value="Prot_kinase_dom"/>
</dbReference>
<protein>
    <submittedName>
        <fullName evidence="11">Serine/threonine-protein kinase</fullName>
        <ecNumber evidence="11">2.7.11.-</ecNumber>
    </submittedName>
</protein>
<dbReference type="Proteomes" id="UP001224775">
    <property type="component" value="Unassembled WGS sequence"/>
</dbReference>
<dbReference type="EMBL" id="JATAAI010000030">
    <property type="protein sequence ID" value="KAK1736132.1"/>
    <property type="molecule type" value="Genomic_DNA"/>
</dbReference>
<evidence type="ECO:0000256" key="7">
    <source>
        <dbReference type="PROSITE-ProRule" id="PRU10141"/>
    </source>
</evidence>
<dbReference type="GO" id="GO:0004674">
    <property type="term" value="F:protein serine/threonine kinase activity"/>
    <property type="evidence" value="ECO:0007669"/>
    <property type="project" value="UniProtKB-KW"/>
</dbReference>
<feature type="region of interest" description="Disordered" evidence="8">
    <location>
        <begin position="555"/>
        <end position="577"/>
    </location>
</feature>
<keyword evidence="12" id="KW-1185">Reference proteome</keyword>
<comment type="caution">
    <text evidence="11">The sequence shown here is derived from an EMBL/GenBank/DDBJ whole genome shotgun (WGS) entry which is preliminary data.</text>
</comment>
<evidence type="ECO:0000259" key="9">
    <source>
        <dbReference type="PROSITE" id="PS50011"/>
    </source>
</evidence>
<evidence type="ECO:0000256" key="1">
    <source>
        <dbReference type="ARBA" id="ARBA00022527"/>
    </source>
</evidence>
<reference evidence="11" key="1">
    <citation type="submission" date="2023-06" db="EMBL/GenBank/DDBJ databases">
        <title>Survivors Of The Sea: Transcriptome response of Skeletonema marinoi to long-term dormancy.</title>
        <authorList>
            <person name="Pinder M.I.M."/>
            <person name="Kourtchenko O."/>
            <person name="Robertson E.K."/>
            <person name="Larsson T."/>
            <person name="Maumus F."/>
            <person name="Osuna-Cruz C.M."/>
            <person name="Vancaester E."/>
            <person name="Stenow R."/>
            <person name="Vandepoele K."/>
            <person name="Ploug H."/>
            <person name="Bruchert V."/>
            <person name="Godhe A."/>
            <person name="Topel M."/>
        </authorList>
    </citation>
    <scope>NUCLEOTIDE SEQUENCE</scope>
    <source>
        <strain evidence="11">R05AC</strain>
    </source>
</reference>
<feature type="region of interest" description="Disordered" evidence="8">
    <location>
        <begin position="461"/>
        <end position="540"/>
    </location>
</feature>
<dbReference type="Pfam" id="PF00069">
    <property type="entry name" value="Pkinase"/>
    <property type="match status" value="1"/>
</dbReference>
<feature type="compositionally biased region" description="Polar residues" evidence="8">
    <location>
        <begin position="638"/>
        <end position="652"/>
    </location>
</feature>
<evidence type="ECO:0000256" key="2">
    <source>
        <dbReference type="ARBA" id="ARBA00022553"/>
    </source>
</evidence>
<evidence type="ECO:0000313" key="11">
    <source>
        <dbReference type="EMBL" id="KAK1736132.1"/>
    </source>
</evidence>
<dbReference type="SUPFAM" id="SSF56112">
    <property type="entry name" value="Protein kinase-like (PK-like)"/>
    <property type="match status" value="1"/>
</dbReference>
<dbReference type="Gene3D" id="1.10.510.10">
    <property type="entry name" value="Transferase(Phosphotransferase) domain 1"/>
    <property type="match status" value="1"/>
</dbReference>